<dbReference type="InterPro" id="IPR021604">
    <property type="entry name" value="CopK"/>
</dbReference>
<keyword evidence="1" id="KW-0732">Signal</keyword>
<proteinExistence type="predicted"/>
<evidence type="ECO:0000313" key="4">
    <source>
        <dbReference type="Proteomes" id="UP000254537"/>
    </source>
</evidence>
<dbReference type="InterPro" id="IPR038644">
    <property type="entry name" value="CopK_sf"/>
</dbReference>
<dbReference type="Proteomes" id="UP000290682">
    <property type="component" value="Unassembled WGS sequence"/>
</dbReference>
<dbReference type="PROSITE" id="PS51257">
    <property type="entry name" value="PROKAR_LIPOPROTEIN"/>
    <property type="match status" value="1"/>
</dbReference>
<dbReference type="AlphaFoldDB" id="A0A345Y8B8"/>
<evidence type="ECO:0000313" key="2">
    <source>
        <dbReference type="EMBL" id="AXK40170.1"/>
    </source>
</evidence>
<dbReference type="KEGG" id="ccah:DWG20_12350"/>
<dbReference type="Pfam" id="PF11525">
    <property type="entry name" value="CopK"/>
    <property type="match status" value="1"/>
</dbReference>
<keyword evidence="5" id="KW-1185">Reference proteome</keyword>
<reference evidence="2 4" key="1">
    <citation type="submission" date="2018-07" db="EMBL/GenBank/DDBJ databases">
        <title>Crenobacter cavernae sp. nov., isolated from a karst cave.</title>
        <authorList>
            <person name="Zhu H."/>
        </authorList>
    </citation>
    <scope>NUCLEOTIDE SEQUENCE [LARGE SCALE GENOMIC DNA]</scope>
    <source>
        <strain evidence="2 4">K1W11S-77</strain>
    </source>
</reference>
<gene>
    <name evidence="2" type="ORF">DWG20_12350</name>
    <name evidence="3" type="ORF">EBB06_13210</name>
</gene>
<dbReference type="GO" id="GO:0046872">
    <property type="term" value="F:metal ion binding"/>
    <property type="evidence" value="ECO:0007669"/>
    <property type="project" value="InterPro"/>
</dbReference>
<dbReference type="Proteomes" id="UP000254537">
    <property type="component" value="Chromosome"/>
</dbReference>
<dbReference type="RefSeq" id="WP_115434100.1">
    <property type="nucleotide sequence ID" value="NZ_CP031337.1"/>
</dbReference>
<dbReference type="EMBL" id="REGR01000015">
    <property type="protein sequence ID" value="RXZ42004.1"/>
    <property type="molecule type" value="Genomic_DNA"/>
</dbReference>
<sequence>MKGIIMNKGFVYGMIAAGALTLSACASMRGEPPDRVSLKDGSTLYIDNVGGMTMTDKYGKPMSMMDGEPMEATDGTMLMMKNKVLYRSIMPKGGK</sequence>
<name>A0A345Y8B8_9NEIS</name>
<evidence type="ECO:0000313" key="3">
    <source>
        <dbReference type="EMBL" id="RXZ42004.1"/>
    </source>
</evidence>
<evidence type="ECO:0008006" key="6">
    <source>
        <dbReference type="Google" id="ProtNLM"/>
    </source>
</evidence>
<reference evidence="3 5" key="2">
    <citation type="submission" date="2018-10" db="EMBL/GenBank/DDBJ databases">
        <title>Draft genome of Fastidiocella sp. strain 375T, a bacterium isolated from a karstic cave dripping water.</title>
        <authorList>
            <person name="Coelho C."/>
            <person name="Verissimo A."/>
            <person name="Tiago I."/>
        </authorList>
    </citation>
    <scope>NUCLEOTIDE SEQUENCE [LARGE SCALE GENOMIC DNA]</scope>
    <source>
        <strain evidence="3 5">CAVE-375</strain>
    </source>
</reference>
<evidence type="ECO:0000313" key="5">
    <source>
        <dbReference type="Proteomes" id="UP000290682"/>
    </source>
</evidence>
<accession>A0A345Y8B8</accession>
<dbReference type="Gene3D" id="2.40.10.300">
    <property type="entry name" value="Copper resistance protein K"/>
    <property type="match status" value="1"/>
</dbReference>
<evidence type="ECO:0000256" key="1">
    <source>
        <dbReference type="SAM" id="SignalP"/>
    </source>
</evidence>
<feature type="signal peptide" evidence="1">
    <location>
        <begin position="1"/>
        <end position="26"/>
    </location>
</feature>
<protein>
    <recommendedName>
        <fullName evidence="6">Lipoprotein</fullName>
    </recommendedName>
</protein>
<organism evidence="2 4">
    <name type="scientific">Crenobacter cavernae</name>
    <dbReference type="NCBI Taxonomy" id="2290923"/>
    <lineage>
        <taxon>Bacteria</taxon>
        <taxon>Pseudomonadati</taxon>
        <taxon>Pseudomonadota</taxon>
        <taxon>Betaproteobacteria</taxon>
        <taxon>Neisseriales</taxon>
        <taxon>Neisseriaceae</taxon>
        <taxon>Crenobacter</taxon>
    </lineage>
</organism>
<feature type="chain" id="PRO_5044584589" description="Lipoprotein" evidence="1">
    <location>
        <begin position="27"/>
        <end position="95"/>
    </location>
</feature>
<dbReference type="EMBL" id="CP031337">
    <property type="protein sequence ID" value="AXK40170.1"/>
    <property type="molecule type" value="Genomic_DNA"/>
</dbReference>